<evidence type="ECO:0000256" key="3">
    <source>
        <dbReference type="ARBA" id="ARBA00022989"/>
    </source>
</evidence>
<evidence type="ECO:0000256" key="5">
    <source>
        <dbReference type="SAM" id="Phobius"/>
    </source>
</evidence>
<dbReference type="AlphaFoldDB" id="A0A7S1G9T5"/>
<proteinExistence type="predicted"/>
<dbReference type="Pfam" id="PF04061">
    <property type="entry name" value="ORMDL"/>
    <property type="match status" value="1"/>
</dbReference>
<feature type="transmembrane region" description="Helical" evidence="5">
    <location>
        <begin position="16"/>
        <end position="35"/>
    </location>
</feature>
<dbReference type="InterPro" id="IPR007203">
    <property type="entry name" value="ORMDL"/>
</dbReference>
<organism evidence="6">
    <name type="scientific">Bicosoecida sp. CB-2014</name>
    <dbReference type="NCBI Taxonomy" id="1486930"/>
    <lineage>
        <taxon>Eukaryota</taxon>
        <taxon>Sar</taxon>
        <taxon>Stramenopiles</taxon>
        <taxon>Bigyra</taxon>
        <taxon>Opalozoa</taxon>
        <taxon>Bicosoecida</taxon>
    </lineage>
</organism>
<dbReference type="GO" id="GO:0005789">
    <property type="term" value="C:endoplasmic reticulum membrane"/>
    <property type="evidence" value="ECO:0007669"/>
    <property type="project" value="InterPro"/>
</dbReference>
<sequence>MEAEDNRNVDWVSSRGVWLFYVLLVAGFRLALWALPATVVSWPLGWTLTHIAHFLAQFFGFHWSKGTPTSDVDQGAYNELTFWEQLDRGRPWTATKKFFVVVPVILFMITCHATEYTAAHFVVNFPLFLLLVVSKLPEMHRVRIFGLNKTAGID</sequence>
<gene>
    <name evidence="6" type="ORF">BSP0115_LOCUS11260</name>
</gene>
<comment type="subcellular location">
    <subcellularLocation>
        <location evidence="1">Membrane</location>
        <topology evidence="1">Multi-pass membrane protein</topology>
    </subcellularLocation>
</comment>
<evidence type="ECO:0000256" key="4">
    <source>
        <dbReference type="ARBA" id="ARBA00023136"/>
    </source>
</evidence>
<evidence type="ECO:0000313" key="6">
    <source>
        <dbReference type="EMBL" id="CAD8917999.1"/>
    </source>
</evidence>
<dbReference type="PIRSF" id="PIRSF018147">
    <property type="entry name" value="ORMDL"/>
    <property type="match status" value="1"/>
</dbReference>
<name>A0A7S1G9T5_9STRA</name>
<protein>
    <recommendedName>
        <fullName evidence="7">ORM1-like protein 3</fullName>
    </recommendedName>
</protein>
<evidence type="ECO:0008006" key="7">
    <source>
        <dbReference type="Google" id="ProtNLM"/>
    </source>
</evidence>
<feature type="transmembrane region" description="Helical" evidence="5">
    <location>
        <begin position="41"/>
        <end position="61"/>
    </location>
</feature>
<keyword evidence="2 5" id="KW-0812">Transmembrane</keyword>
<dbReference type="EMBL" id="HBFS01016714">
    <property type="protein sequence ID" value="CAD8917999.1"/>
    <property type="molecule type" value="Transcribed_RNA"/>
</dbReference>
<feature type="transmembrane region" description="Helical" evidence="5">
    <location>
        <begin position="98"/>
        <end position="115"/>
    </location>
</feature>
<keyword evidence="4 5" id="KW-0472">Membrane</keyword>
<dbReference type="PANTHER" id="PTHR12665">
    <property type="entry name" value="ORMDL PROTEINS"/>
    <property type="match status" value="1"/>
</dbReference>
<keyword evidence="3 5" id="KW-1133">Transmembrane helix</keyword>
<evidence type="ECO:0000256" key="2">
    <source>
        <dbReference type="ARBA" id="ARBA00022692"/>
    </source>
</evidence>
<reference evidence="6" key="1">
    <citation type="submission" date="2021-01" db="EMBL/GenBank/DDBJ databases">
        <authorList>
            <person name="Corre E."/>
            <person name="Pelletier E."/>
            <person name="Niang G."/>
            <person name="Scheremetjew M."/>
            <person name="Finn R."/>
            <person name="Kale V."/>
            <person name="Holt S."/>
            <person name="Cochrane G."/>
            <person name="Meng A."/>
            <person name="Brown T."/>
            <person name="Cohen L."/>
        </authorList>
    </citation>
    <scope>NUCLEOTIDE SEQUENCE</scope>
    <source>
        <strain evidence="6">Ms1</strain>
    </source>
</reference>
<evidence type="ECO:0000256" key="1">
    <source>
        <dbReference type="ARBA" id="ARBA00004141"/>
    </source>
</evidence>
<accession>A0A7S1G9T5</accession>